<comment type="caution">
    <text evidence="5">The sequence shown here is derived from an EMBL/GenBank/DDBJ whole genome shotgun (WGS) entry which is preliminary data.</text>
</comment>
<dbReference type="PANTHER" id="PTHR43649:SF30">
    <property type="entry name" value="ABC TRANSPORTER SUBSTRATE-BINDING PROTEIN"/>
    <property type="match status" value="1"/>
</dbReference>
<name>A0A0P8BQD0_9HYPH</name>
<evidence type="ECO:0000313" key="5">
    <source>
        <dbReference type="EMBL" id="KPQ11757.1"/>
    </source>
</evidence>
<proteinExistence type="inferred from homology"/>
<keyword evidence="4" id="KW-0732">Signal</keyword>
<dbReference type="EMBL" id="LJSX01000005">
    <property type="protein sequence ID" value="KPQ11757.1"/>
    <property type="molecule type" value="Genomic_DNA"/>
</dbReference>
<dbReference type="STRING" id="1653334.GA0071312_3298"/>
<evidence type="ECO:0000256" key="3">
    <source>
        <dbReference type="ARBA" id="ARBA00022764"/>
    </source>
</evidence>
<evidence type="ECO:0000313" key="7">
    <source>
        <dbReference type="Proteomes" id="UP000050497"/>
    </source>
</evidence>
<comment type="subcellular location">
    <subcellularLocation>
        <location evidence="1">Periplasm</location>
    </subcellularLocation>
</comment>
<evidence type="ECO:0000256" key="2">
    <source>
        <dbReference type="ARBA" id="ARBA00008520"/>
    </source>
</evidence>
<evidence type="ECO:0000256" key="4">
    <source>
        <dbReference type="SAM" id="SignalP"/>
    </source>
</evidence>
<dbReference type="CDD" id="cd14748">
    <property type="entry name" value="PBP2_UgpB"/>
    <property type="match status" value="1"/>
</dbReference>
<dbReference type="OrthoDB" id="2509690at2"/>
<dbReference type="SUPFAM" id="SSF53850">
    <property type="entry name" value="Periplasmic binding protein-like II"/>
    <property type="match status" value="1"/>
</dbReference>
<dbReference type="AlphaFoldDB" id="A0A0P8BQD0"/>
<accession>A0A0P8BQD0</accession>
<evidence type="ECO:0000313" key="6">
    <source>
        <dbReference type="EMBL" id="SCC82317.1"/>
    </source>
</evidence>
<feature type="chain" id="PRO_5006148534" evidence="4">
    <location>
        <begin position="25"/>
        <end position="422"/>
    </location>
</feature>
<dbReference type="Gene3D" id="3.40.190.10">
    <property type="entry name" value="Periplasmic binding protein-like II"/>
    <property type="match status" value="2"/>
</dbReference>
<keyword evidence="8" id="KW-1185">Reference proteome</keyword>
<dbReference type="Proteomes" id="UP000050497">
    <property type="component" value="Unassembled WGS sequence"/>
</dbReference>
<dbReference type="Proteomes" id="UP000182800">
    <property type="component" value="Unassembled WGS sequence"/>
</dbReference>
<comment type="similarity">
    <text evidence="2">Belongs to the bacterial solute-binding protein 1 family.</text>
</comment>
<dbReference type="Pfam" id="PF13416">
    <property type="entry name" value="SBP_bac_8"/>
    <property type="match status" value="1"/>
</dbReference>
<evidence type="ECO:0000256" key="1">
    <source>
        <dbReference type="ARBA" id="ARBA00004418"/>
    </source>
</evidence>
<dbReference type="InterPro" id="IPR050490">
    <property type="entry name" value="Bact_solute-bd_prot1"/>
</dbReference>
<keyword evidence="3" id="KW-0574">Periplasm</keyword>
<dbReference type="InterPro" id="IPR006059">
    <property type="entry name" value="SBP"/>
</dbReference>
<sequence>MKRFSTSVAAAALIAGAFALPAQAQETEIVVHYAMPGVFGEIQEEIAARFMEENPDVRVTFRSPSDSYEDGVQRVLRESMSGDTPDIVYVGLNRIRILAERELAQPLAPFIEDQEAFAEAGFTESLLGLGQVRGEQYGLAFAASTPVVYYNADLVAQAGGDPDSFPDNWDDLIALGADIDALGEDTDGIYYHFWGSDWMWQAAVGSFGGELMDDAEEEVLFDDERGHRAAALLAQFREEADMPAYDRSAAQQSFQAGRLGIMLDSSAFLARLEDGVGDRFDLRVASFPIADRENGWLPTGGSGVVMLTDDEARQEAAWRYMTFAAGPEGAAIVVRNSGYAPTNQRAADDPQFLGDFYAENPNHQATRDQVAFLGPWFAYPGERGVRVTDTIMSSLRDVLDTDADPAETLDALADTVRGELAR</sequence>
<keyword evidence="5" id="KW-0762">Sugar transport</keyword>
<reference evidence="5 7" key="1">
    <citation type="submission" date="2015-09" db="EMBL/GenBank/DDBJ databases">
        <title>Identification and resolution of microdiversity through metagenomic sequencing of parallel consortia.</title>
        <authorList>
            <person name="Nelson W.C."/>
            <person name="Romine M.F."/>
            <person name="Lindemann S.R."/>
        </authorList>
    </citation>
    <scope>NUCLEOTIDE SEQUENCE [LARGE SCALE GENOMIC DNA]</scope>
    <source>
        <strain evidence="5">HL-109</strain>
    </source>
</reference>
<dbReference type="GO" id="GO:0042597">
    <property type="term" value="C:periplasmic space"/>
    <property type="evidence" value="ECO:0007669"/>
    <property type="project" value="UniProtKB-SubCell"/>
</dbReference>
<gene>
    <name evidence="6" type="ORF">GA0071312_3298</name>
    <name evidence="5" type="ORF">HLUCCO17_04590</name>
</gene>
<dbReference type="PANTHER" id="PTHR43649">
    <property type="entry name" value="ARABINOSE-BINDING PROTEIN-RELATED"/>
    <property type="match status" value="1"/>
</dbReference>
<dbReference type="RefSeq" id="WP_074445833.1">
    <property type="nucleotide sequence ID" value="NZ_FMBM01000002.1"/>
</dbReference>
<organism evidence="5 7">
    <name type="scientific">Saliniramus fredricksonii</name>
    <dbReference type="NCBI Taxonomy" id="1653334"/>
    <lineage>
        <taxon>Bacteria</taxon>
        <taxon>Pseudomonadati</taxon>
        <taxon>Pseudomonadota</taxon>
        <taxon>Alphaproteobacteria</taxon>
        <taxon>Hyphomicrobiales</taxon>
        <taxon>Salinarimonadaceae</taxon>
        <taxon>Saliniramus</taxon>
    </lineage>
</organism>
<dbReference type="EMBL" id="FMBM01000002">
    <property type="protein sequence ID" value="SCC82317.1"/>
    <property type="molecule type" value="Genomic_DNA"/>
</dbReference>
<keyword evidence="5" id="KW-0813">Transport</keyword>
<reference evidence="6 8" key="2">
    <citation type="submission" date="2016-08" db="EMBL/GenBank/DDBJ databases">
        <authorList>
            <person name="Varghese N."/>
            <person name="Submissions Spin"/>
        </authorList>
    </citation>
    <scope>NUCLEOTIDE SEQUENCE [LARGE SCALE GENOMIC DNA]</scope>
    <source>
        <strain evidence="6 8">HL-109</strain>
    </source>
</reference>
<feature type="signal peptide" evidence="4">
    <location>
        <begin position="1"/>
        <end position="24"/>
    </location>
</feature>
<protein>
    <submittedName>
        <fullName evidence="6">Carbohydrate ABC transporter substrate-binding protein, CUT1 family</fullName>
    </submittedName>
    <submittedName>
        <fullName evidence="5">Multiple sugar transport system substrate-binding protein</fullName>
    </submittedName>
</protein>
<evidence type="ECO:0000313" key="8">
    <source>
        <dbReference type="Proteomes" id="UP000182800"/>
    </source>
</evidence>